<dbReference type="Proteomes" id="UP000268084">
    <property type="component" value="Chromosome"/>
</dbReference>
<reference evidence="1 2" key="1">
    <citation type="submission" date="2018-11" db="EMBL/GenBank/DDBJ databases">
        <authorList>
            <person name="Da X."/>
        </authorList>
    </citation>
    <scope>NUCLEOTIDE SEQUENCE [LARGE SCALE GENOMIC DNA]</scope>
    <source>
        <strain evidence="1 2">S14-144</strain>
    </source>
</reference>
<dbReference type="KEGG" id="nak:EH165_02680"/>
<evidence type="ECO:0000313" key="1">
    <source>
        <dbReference type="EMBL" id="AZI57225.1"/>
    </source>
</evidence>
<accession>A0A3G8ZK51</accession>
<sequence>MNQTDAATPTTTIDDDDIRVTSWNFAEQGAATGIHRHEYDYVVVPITGGQFHVTSADGTIVEMTQVAGSVYRGTAGTEHNVEAASSAVFVELEIKSRKE</sequence>
<gene>
    <name evidence="1" type="ORF">EH165_02680</name>
</gene>
<dbReference type="InterPro" id="IPR011051">
    <property type="entry name" value="RmlC_Cupin_sf"/>
</dbReference>
<keyword evidence="2" id="KW-1185">Reference proteome</keyword>
<protein>
    <submittedName>
        <fullName evidence="1">Cupin</fullName>
    </submittedName>
</protein>
<dbReference type="RefSeq" id="WP_124797910.1">
    <property type="nucleotide sequence ID" value="NZ_CP034170.1"/>
</dbReference>
<name>A0A3G8ZK51_9ACTN</name>
<dbReference type="EMBL" id="CP034170">
    <property type="protein sequence ID" value="AZI57225.1"/>
    <property type="molecule type" value="Genomic_DNA"/>
</dbReference>
<dbReference type="Gene3D" id="2.60.120.10">
    <property type="entry name" value="Jelly Rolls"/>
    <property type="match status" value="1"/>
</dbReference>
<dbReference type="OrthoDB" id="9800684at2"/>
<proteinExistence type="predicted"/>
<dbReference type="SUPFAM" id="SSF51182">
    <property type="entry name" value="RmlC-like cupins"/>
    <property type="match status" value="1"/>
</dbReference>
<evidence type="ECO:0000313" key="2">
    <source>
        <dbReference type="Proteomes" id="UP000268084"/>
    </source>
</evidence>
<organism evidence="1 2">
    <name type="scientific">Nakamurella antarctica</name>
    <dbReference type="NCBI Taxonomy" id="1902245"/>
    <lineage>
        <taxon>Bacteria</taxon>
        <taxon>Bacillati</taxon>
        <taxon>Actinomycetota</taxon>
        <taxon>Actinomycetes</taxon>
        <taxon>Nakamurellales</taxon>
        <taxon>Nakamurellaceae</taxon>
        <taxon>Nakamurella</taxon>
    </lineage>
</organism>
<reference evidence="1 2" key="2">
    <citation type="submission" date="2018-12" db="EMBL/GenBank/DDBJ databases">
        <title>Nakamurella antarcticus sp. nov., isolated from Antarctica South Shetland Islands soil.</title>
        <authorList>
            <person name="Peng F."/>
        </authorList>
    </citation>
    <scope>NUCLEOTIDE SEQUENCE [LARGE SCALE GENOMIC DNA]</scope>
    <source>
        <strain evidence="1 2">S14-144</strain>
    </source>
</reference>
<dbReference type="InterPro" id="IPR014710">
    <property type="entry name" value="RmlC-like_jellyroll"/>
</dbReference>
<dbReference type="AlphaFoldDB" id="A0A3G8ZK51"/>